<keyword evidence="2" id="KW-0472">Membrane</keyword>
<sequence>MRPAMNQNADLHHAPRPRPLPHTKESRLLPRMLLGPDEPPAPTAVRAAFALWLTAVAAGVFETVLAVAGAVAEGDASGGGIAGGLVLRMAVFSAAVLVAVRMRRGANWARLTLAGGLGVLGTLSLVIGPVEWLADGHSPGDVFRDLNVLDVLFGASRVLHLAAVLTAVALMFRPAANAWFRAARHA</sequence>
<dbReference type="EMBL" id="AB254080">
    <property type="protein sequence ID" value="BAE95546.1"/>
    <property type="molecule type" value="Genomic_DNA"/>
</dbReference>
<protein>
    <submittedName>
        <fullName evidence="3">Uncharacterized protein</fullName>
    </submittedName>
</protein>
<feature type="transmembrane region" description="Helical" evidence="2">
    <location>
        <begin position="49"/>
        <end position="72"/>
    </location>
</feature>
<feature type="transmembrane region" description="Helical" evidence="2">
    <location>
        <begin position="78"/>
        <end position="99"/>
    </location>
</feature>
<feature type="region of interest" description="Disordered" evidence="1">
    <location>
        <begin position="1"/>
        <end position="23"/>
    </location>
</feature>
<reference evidence="3" key="1">
    <citation type="journal article" date="2006" name="Proc. Natl. Acad. Sci. U.S.A.">
        <title>Amplification of the entire kanamycin biosynthetic gene cluster during empirical strain improvement of Streptomyces kanamyceticus.</title>
        <authorList>
            <person name="Yanai K."/>
            <person name="Murakami T."/>
            <person name="Bibb M."/>
        </authorList>
    </citation>
    <scope>NUCLEOTIDE SEQUENCE</scope>
    <source>
        <strain evidence="3">NBRC 13414</strain>
    </source>
</reference>
<organism evidence="3">
    <name type="scientific">Streptomyces kanamyceticus</name>
    <dbReference type="NCBI Taxonomy" id="1967"/>
    <lineage>
        <taxon>Bacteria</taxon>
        <taxon>Bacillati</taxon>
        <taxon>Actinomycetota</taxon>
        <taxon>Actinomycetes</taxon>
        <taxon>Kitasatosporales</taxon>
        <taxon>Streptomycetaceae</taxon>
        <taxon>Streptomyces</taxon>
    </lineage>
</organism>
<dbReference type="AlphaFoldDB" id="Q1EQH4"/>
<keyword evidence="2" id="KW-0812">Transmembrane</keyword>
<proteinExistence type="predicted"/>
<accession>Q1EQH4</accession>
<name>Q1EQH4_STRKN</name>
<keyword evidence="2" id="KW-1133">Transmembrane helix</keyword>
<evidence type="ECO:0000313" key="3">
    <source>
        <dbReference type="EMBL" id="BAE95546.1"/>
    </source>
</evidence>
<evidence type="ECO:0000256" key="1">
    <source>
        <dbReference type="SAM" id="MobiDB-lite"/>
    </source>
</evidence>
<feature type="transmembrane region" description="Helical" evidence="2">
    <location>
        <begin position="111"/>
        <end position="132"/>
    </location>
</feature>
<evidence type="ECO:0000256" key="2">
    <source>
        <dbReference type="SAM" id="Phobius"/>
    </source>
</evidence>
<feature type="transmembrane region" description="Helical" evidence="2">
    <location>
        <begin position="152"/>
        <end position="172"/>
    </location>
</feature>